<keyword evidence="2" id="KW-1185">Reference proteome</keyword>
<reference evidence="1 2" key="1">
    <citation type="submission" date="2018-02" db="EMBL/GenBank/DDBJ databases">
        <title>Reclassifiation of [Polyangium] brachysporum DSM 7029 as Guopingzhaonella breviflexa gen. nov., sp. nov., a member of the family Comamonadaceae.</title>
        <authorList>
            <person name="Tang B."/>
        </authorList>
    </citation>
    <scope>NUCLEOTIDE SEQUENCE [LARGE SCALE GENOMIC DNA]</scope>
    <source>
        <strain evidence="1 2">DSM 15344</strain>
    </source>
</reference>
<sequence>MYQGHHPDGSSIQKHSAGSHYPYVVRVVEHTATNLGAADVVDPSGRIVGTFFYPLGNKEKRLEAYGRAFAQAEELAERRRDSLN</sequence>
<dbReference type="EMBL" id="PSNY01000001">
    <property type="protein sequence ID" value="PPE71492.1"/>
    <property type="molecule type" value="Genomic_DNA"/>
</dbReference>
<dbReference type="AlphaFoldDB" id="A0A2S5T986"/>
<comment type="caution">
    <text evidence="1">The sequence shown here is derived from an EMBL/GenBank/DDBJ whole genome shotgun (WGS) entry which is preliminary data.</text>
</comment>
<protein>
    <submittedName>
        <fullName evidence="1">Uncharacterized protein</fullName>
    </submittedName>
</protein>
<proteinExistence type="predicted"/>
<evidence type="ECO:0000313" key="1">
    <source>
        <dbReference type="EMBL" id="PPE71492.1"/>
    </source>
</evidence>
<name>A0A2S5T986_9BURK</name>
<accession>A0A2S5T986</accession>
<gene>
    <name evidence="1" type="ORF">C1702_00365</name>
</gene>
<evidence type="ECO:0000313" key="2">
    <source>
        <dbReference type="Proteomes" id="UP000239406"/>
    </source>
</evidence>
<dbReference type="Proteomes" id="UP000239406">
    <property type="component" value="Unassembled WGS sequence"/>
</dbReference>
<dbReference type="RefSeq" id="WP_104355686.1">
    <property type="nucleotide sequence ID" value="NZ_CP064338.1"/>
</dbReference>
<organism evidence="1 2">
    <name type="scientific">Caldimonas thermodepolymerans</name>
    <dbReference type="NCBI Taxonomy" id="215580"/>
    <lineage>
        <taxon>Bacteria</taxon>
        <taxon>Pseudomonadati</taxon>
        <taxon>Pseudomonadota</taxon>
        <taxon>Betaproteobacteria</taxon>
        <taxon>Burkholderiales</taxon>
        <taxon>Sphaerotilaceae</taxon>
        <taxon>Caldimonas</taxon>
    </lineage>
</organism>